<dbReference type="Proteomes" id="UP000192418">
    <property type="component" value="Unassembled WGS sequence"/>
</dbReference>
<keyword evidence="4 6" id="KW-1133">Transmembrane helix</keyword>
<dbReference type="Gene3D" id="3.30.70.1450">
    <property type="entry name" value="Regulator of K+ conductance, C-terminal domain"/>
    <property type="match status" value="1"/>
</dbReference>
<dbReference type="SUPFAM" id="SSF116726">
    <property type="entry name" value="TrkA C-terminal domain-like"/>
    <property type="match status" value="1"/>
</dbReference>
<feature type="transmembrane region" description="Helical" evidence="6">
    <location>
        <begin position="383"/>
        <end position="406"/>
    </location>
</feature>
<comment type="subcellular location">
    <subcellularLocation>
        <location evidence="1">Membrane</location>
        <topology evidence="1">Multi-pass membrane protein</topology>
    </subcellularLocation>
</comment>
<keyword evidence="2" id="KW-0813">Transport</keyword>
<dbReference type="SUPFAM" id="SSF55804">
    <property type="entry name" value="Phoshotransferase/anion transport protein"/>
    <property type="match status" value="1"/>
</dbReference>
<feature type="transmembrane region" description="Helical" evidence="6">
    <location>
        <begin position="290"/>
        <end position="312"/>
    </location>
</feature>
<evidence type="ECO:0000259" key="7">
    <source>
        <dbReference type="PROSITE" id="PS51094"/>
    </source>
</evidence>
<dbReference type="OrthoDB" id="9783404at2"/>
<evidence type="ECO:0000256" key="4">
    <source>
        <dbReference type="ARBA" id="ARBA00022989"/>
    </source>
</evidence>
<dbReference type="Pfam" id="PF02080">
    <property type="entry name" value="TrkA_C"/>
    <property type="match status" value="1"/>
</dbReference>
<feature type="transmembrane region" description="Helical" evidence="6">
    <location>
        <begin position="161"/>
        <end position="183"/>
    </location>
</feature>
<feature type="transmembrane region" description="Helical" evidence="6">
    <location>
        <begin position="28"/>
        <end position="47"/>
    </location>
</feature>
<evidence type="ECO:0000256" key="1">
    <source>
        <dbReference type="ARBA" id="ARBA00004141"/>
    </source>
</evidence>
<keyword evidence="10" id="KW-1185">Reference proteome</keyword>
<dbReference type="GO" id="GO:0016020">
    <property type="term" value="C:membrane"/>
    <property type="evidence" value="ECO:0007669"/>
    <property type="project" value="UniProtKB-SubCell"/>
</dbReference>
<dbReference type="InterPro" id="IPR036291">
    <property type="entry name" value="NAD(P)-bd_dom_sf"/>
</dbReference>
<dbReference type="GO" id="GO:0006813">
    <property type="term" value="P:potassium ion transport"/>
    <property type="evidence" value="ECO:0007669"/>
    <property type="project" value="UniProtKB-KW"/>
</dbReference>
<feature type="transmembrane region" description="Helical" evidence="6">
    <location>
        <begin position="318"/>
        <end position="343"/>
    </location>
</feature>
<dbReference type="InterPro" id="IPR002178">
    <property type="entry name" value="PTS_EIIA_type-2_dom"/>
</dbReference>
<feature type="transmembrane region" description="Helical" evidence="6">
    <location>
        <begin position="230"/>
        <end position="250"/>
    </location>
</feature>
<dbReference type="InterPro" id="IPR038770">
    <property type="entry name" value="Na+/solute_symporter_sf"/>
</dbReference>
<dbReference type="GO" id="GO:0008324">
    <property type="term" value="F:monoatomic cation transmembrane transporter activity"/>
    <property type="evidence" value="ECO:0007669"/>
    <property type="project" value="InterPro"/>
</dbReference>
<evidence type="ECO:0000256" key="3">
    <source>
        <dbReference type="ARBA" id="ARBA00022692"/>
    </source>
</evidence>
<reference evidence="9 10" key="1">
    <citation type="submission" date="2017-04" db="EMBL/GenBank/DDBJ databases">
        <authorList>
            <person name="Afonso C.L."/>
            <person name="Miller P.J."/>
            <person name="Scott M.A."/>
            <person name="Spackman E."/>
            <person name="Goraichik I."/>
            <person name="Dimitrov K.M."/>
            <person name="Suarez D.L."/>
            <person name="Swayne D.E."/>
        </authorList>
    </citation>
    <scope>NUCLEOTIDE SEQUENCE [LARGE SCALE GENOMIC DNA]</scope>
    <source>
        <strain evidence="9 10">DSM 3385</strain>
    </source>
</reference>
<dbReference type="GO" id="GO:1902600">
    <property type="term" value="P:proton transmembrane transport"/>
    <property type="evidence" value="ECO:0007669"/>
    <property type="project" value="InterPro"/>
</dbReference>
<dbReference type="PROSITE" id="PS51094">
    <property type="entry name" value="PTS_EIIA_TYPE_2"/>
    <property type="match status" value="1"/>
</dbReference>
<dbReference type="PANTHER" id="PTHR43021:SF2">
    <property type="entry name" value="CATION_H+ EXCHANGER DOMAIN-CONTAINING PROTEIN"/>
    <property type="match status" value="1"/>
</dbReference>
<dbReference type="PROSITE" id="PS51202">
    <property type="entry name" value="RCK_C"/>
    <property type="match status" value="1"/>
</dbReference>
<evidence type="ECO:0000259" key="8">
    <source>
        <dbReference type="PROSITE" id="PS51202"/>
    </source>
</evidence>
<dbReference type="RefSeq" id="WP_084071465.1">
    <property type="nucleotide sequence ID" value="NZ_FWXY01000029.1"/>
</dbReference>
<feature type="transmembrane region" description="Helical" evidence="6">
    <location>
        <begin position="262"/>
        <end position="278"/>
    </location>
</feature>
<keyword evidence="5 6" id="KW-0472">Membrane</keyword>
<keyword evidence="2" id="KW-0633">Potassium transport</keyword>
<feature type="transmembrane region" description="Helical" evidence="6">
    <location>
        <begin position="127"/>
        <end position="149"/>
    </location>
</feature>
<evidence type="ECO:0000256" key="5">
    <source>
        <dbReference type="ARBA" id="ARBA00023136"/>
    </source>
</evidence>
<proteinExistence type="predicted"/>
<feature type="domain" description="RCK C-terminal" evidence="8">
    <location>
        <begin position="554"/>
        <end position="638"/>
    </location>
</feature>
<dbReference type="Pfam" id="PF02254">
    <property type="entry name" value="TrkA_N"/>
    <property type="match status" value="1"/>
</dbReference>
<evidence type="ECO:0000256" key="2">
    <source>
        <dbReference type="ARBA" id="ARBA00022538"/>
    </source>
</evidence>
<dbReference type="PANTHER" id="PTHR43021">
    <property type="entry name" value="NA(+)/H(+) ANTIPORTER-RELATED"/>
    <property type="match status" value="1"/>
</dbReference>
<name>A0A1W2EDC2_9BACT</name>
<keyword evidence="2" id="KW-0630">Potassium</keyword>
<dbReference type="SUPFAM" id="SSF51735">
    <property type="entry name" value="NAD(P)-binding Rossmann-fold domains"/>
    <property type="match status" value="1"/>
</dbReference>
<gene>
    <name evidence="9" type="ORF">SAMN02746065_12922</name>
</gene>
<dbReference type="Gene3D" id="3.40.930.10">
    <property type="entry name" value="Mannitol-specific EII, Chain A"/>
    <property type="match status" value="1"/>
</dbReference>
<dbReference type="Gene3D" id="1.20.1530.20">
    <property type="match status" value="1"/>
</dbReference>
<dbReference type="Pfam" id="PF00999">
    <property type="entry name" value="Na_H_Exchanger"/>
    <property type="match status" value="1"/>
</dbReference>
<organism evidence="9 10">
    <name type="scientific">Desulfocicer vacuolatum DSM 3385</name>
    <dbReference type="NCBI Taxonomy" id="1121400"/>
    <lineage>
        <taxon>Bacteria</taxon>
        <taxon>Pseudomonadati</taxon>
        <taxon>Thermodesulfobacteriota</taxon>
        <taxon>Desulfobacteria</taxon>
        <taxon>Desulfobacterales</taxon>
        <taxon>Desulfobacteraceae</taxon>
        <taxon>Desulfocicer</taxon>
    </lineage>
</organism>
<feature type="domain" description="PTS EIIA type-2" evidence="7">
    <location>
        <begin position="679"/>
        <end position="822"/>
    </location>
</feature>
<dbReference type="Gene3D" id="3.40.50.720">
    <property type="entry name" value="NAD(P)-binding Rossmann-like Domain"/>
    <property type="match status" value="1"/>
</dbReference>
<dbReference type="EMBL" id="FWXY01000029">
    <property type="protein sequence ID" value="SMD07685.1"/>
    <property type="molecule type" value="Genomic_DNA"/>
</dbReference>
<dbReference type="InterPro" id="IPR016152">
    <property type="entry name" value="PTrfase/Anion_transptr"/>
</dbReference>
<dbReference type="AlphaFoldDB" id="A0A1W2EDC2"/>
<sequence>MDILVFTAGFTLIALASKQMGTTFQKTGLPLISMFLLTGVVAGPYVLGMISKEAVANLGFVDEISLGFIAFAAGAELYLKELKSKLQTIAWITVGLVIFTFTLSSITFYLISAHIPFMTTMPPVAKAAVAILAGAILVARSPSSAIAIVNELRAKGPFTQTALGVTVIMDVVVIVLFSANSSIADALLTGVRVNLGFVLLLVFEIGGSLIFGFGVSKILLRIIRLPVPPLLKTIFILATGYFVFALSAGIRHYTHNRFVVEFLFEPLLICMVAGFLVSNTSRFRDEFLKILNDIGPVIYTAFFTLTGASLSLDVLAATWQVAVVLFLVRITAVFFGSFVGGSLAGNPARVNSMSWMAYITQAGVGLGLAKDVVVAFPAFGTPFATIIISVIILNQLVGPPLFKLAIKLMKEDHPKSEGNPFGGAKKTIIFGVDGQASALALSLMSQEWEVTLAMNGQAVPAENFQEMEVVHFSRISRDELERIQCHKAGAIVTMLSDEQNYKICEIAYENFGSQTLIARINDRFNTARFQTLGVLIVDPSTAIVGLLDHFVRSPAAASLLMGMHKERNVVDLRIQNPDLSGLALRDFRLPFDLIIMSVRRRGVLFVPHGFTRLEAGDLVTVLGSKKSIAELALRFGVNRKEAMLQMVKKATARELQDEIPVHNEVRKLINVTSPPDRFDVLVAKSQVIDLKKQMDKHAFFKLAAKAMSAPLEVPDGELFHLLCKREDEMTTVLSPGLAVPHVIIEGQDKFSVLLVRCKKGIEFSSSQPLVYAAFVLIGSRDQRNFHLQALSAIARIVMEPGFEKKWMRAKDKHALKQMILSADRQRNV</sequence>
<dbReference type="GO" id="GO:0015297">
    <property type="term" value="F:antiporter activity"/>
    <property type="evidence" value="ECO:0007669"/>
    <property type="project" value="InterPro"/>
</dbReference>
<protein>
    <submittedName>
        <fullName evidence="9">Transporter, CPA2 family</fullName>
    </submittedName>
</protein>
<dbReference type="Pfam" id="PF00359">
    <property type="entry name" value="PTS_EIIA_2"/>
    <property type="match status" value="1"/>
</dbReference>
<keyword evidence="3 6" id="KW-0812">Transmembrane</keyword>
<dbReference type="InterPro" id="IPR006037">
    <property type="entry name" value="RCK_C"/>
</dbReference>
<dbReference type="STRING" id="1121400.SAMN02746065_12922"/>
<dbReference type="InterPro" id="IPR003148">
    <property type="entry name" value="RCK_N"/>
</dbReference>
<feature type="transmembrane region" description="Helical" evidence="6">
    <location>
        <begin position="195"/>
        <end position="218"/>
    </location>
</feature>
<evidence type="ECO:0000313" key="9">
    <source>
        <dbReference type="EMBL" id="SMD07685.1"/>
    </source>
</evidence>
<evidence type="ECO:0000256" key="6">
    <source>
        <dbReference type="SAM" id="Phobius"/>
    </source>
</evidence>
<dbReference type="InterPro" id="IPR006153">
    <property type="entry name" value="Cation/H_exchanger_TM"/>
</dbReference>
<accession>A0A1W2EDC2</accession>
<evidence type="ECO:0000313" key="10">
    <source>
        <dbReference type="Proteomes" id="UP000192418"/>
    </source>
</evidence>
<dbReference type="InterPro" id="IPR036721">
    <property type="entry name" value="RCK_C_sf"/>
</dbReference>
<keyword evidence="2" id="KW-0406">Ion transport</keyword>
<feature type="transmembrane region" description="Helical" evidence="6">
    <location>
        <begin position="89"/>
        <end position="115"/>
    </location>
</feature>